<comment type="caution">
    <text evidence="1">The sequence shown here is derived from an EMBL/GenBank/DDBJ whole genome shotgun (WGS) entry which is preliminary data.</text>
</comment>
<dbReference type="EMBL" id="PGCI01000028">
    <property type="protein sequence ID" value="PLW47766.1"/>
    <property type="molecule type" value="Genomic_DNA"/>
</dbReference>
<gene>
    <name evidence="1" type="ORF">PCASD_04378</name>
</gene>
<dbReference type="Proteomes" id="UP000235392">
    <property type="component" value="Unassembled WGS sequence"/>
</dbReference>
<sequence>MSPRKKDIKTDVVLKTARHIHTPASAHVHLHPTLGSSVQDIEEALPREGASVAYTSFDLNQDMASPCRPSYGWDFVKVDEGVKILTDFGNRPGHDERDLFEHLKKCKPEGQVEYSGKVDEGVKILTDFGNRPGHDERDLFEHLKKCKPEGQVEYSGSHVFWIERTSEQKLFKNYNRKTHGVFPYPSTIDNTQRSQALLQIIMEIYDKKICHRHDLNFLNTLQGIDEARMERFRKTIKISTTLSIVYLILYRELTGSIQKQIEEFTKFVGNFLKKWLLEAQKVEDKFTRTWYDLANKRDTGATAATYLGFLEDC</sequence>
<dbReference type="AlphaFoldDB" id="A0A2N5VCV6"/>
<evidence type="ECO:0000313" key="2">
    <source>
        <dbReference type="Proteomes" id="UP000235392"/>
    </source>
</evidence>
<reference evidence="1 2" key="1">
    <citation type="submission" date="2017-11" db="EMBL/GenBank/DDBJ databases">
        <title>De novo assembly and phasing of dikaryotic genomes from two isolates of Puccinia coronata f. sp. avenae, the causal agent of oat crown rust.</title>
        <authorList>
            <person name="Miller M.E."/>
            <person name="Zhang Y."/>
            <person name="Omidvar V."/>
            <person name="Sperschneider J."/>
            <person name="Schwessinger B."/>
            <person name="Raley C."/>
            <person name="Palmer J.M."/>
            <person name="Garnica D."/>
            <person name="Upadhyaya N."/>
            <person name="Rathjen J."/>
            <person name="Taylor J.M."/>
            <person name="Park R.F."/>
            <person name="Dodds P.N."/>
            <person name="Hirsch C.D."/>
            <person name="Kianian S.F."/>
            <person name="Figueroa M."/>
        </authorList>
    </citation>
    <scope>NUCLEOTIDE SEQUENCE [LARGE SCALE GENOMIC DNA]</scope>
    <source>
        <strain evidence="1">12SD80</strain>
    </source>
</reference>
<organism evidence="1 2">
    <name type="scientific">Puccinia coronata f. sp. avenae</name>
    <dbReference type="NCBI Taxonomy" id="200324"/>
    <lineage>
        <taxon>Eukaryota</taxon>
        <taxon>Fungi</taxon>
        <taxon>Dikarya</taxon>
        <taxon>Basidiomycota</taxon>
        <taxon>Pucciniomycotina</taxon>
        <taxon>Pucciniomycetes</taxon>
        <taxon>Pucciniales</taxon>
        <taxon>Pucciniaceae</taxon>
        <taxon>Puccinia</taxon>
    </lineage>
</organism>
<name>A0A2N5VCV6_9BASI</name>
<accession>A0A2N5VCV6</accession>
<protein>
    <submittedName>
        <fullName evidence="1">Uncharacterized protein</fullName>
    </submittedName>
</protein>
<proteinExistence type="predicted"/>
<evidence type="ECO:0000313" key="1">
    <source>
        <dbReference type="EMBL" id="PLW47766.1"/>
    </source>
</evidence>